<dbReference type="GO" id="GO:1990610">
    <property type="term" value="F:acetolactate synthase regulator activity"/>
    <property type="evidence" value="ECO:0007669"/>
    <property type="project" value="InterPro"/>
</dbReference>
<evidence type="ECO:0000259" key="6">
    <source>
        <dbReference type="PROSITE" id="PS51671"/>
    </source>
</evidence>
<keyword evidence="5" id="KW-0100">Branched-chain amino acid biosynthesis</keyword>
<dbReference type="PROSITE" id="PS51671">
    <property type="entry name" value="ACT"/>
    <property type="match status" value="1"/>
</dbReference>
<dbReference type="SUPFAM" id="SSF55021">
    <property type="entry name" value="ACT-like"/>
    <property type="match status" value="2"/>
</dbReference>
<dbReference type="Pfam" id="PF10369">
    <property type="entry name" value="ALS_ss_C"/>
    <property type="match status" value="1"/>
</dbReference>
<feature type="domain" description="ACT" evidence="6">
    <location>
        <begin position="13"/>
        <end position="88"/>
    </location>
</feature>
<dbReference type="InterPro" id="IPR039557">
    <property type="entry name" value="AHAS_ACT"/>
</dbReference>
<organism evidence="7">
    <name type="scientific">marine metagenome</name>
    <dbReference type="NCBI Taxonomy" id="408172"/>
    <lineage>
        <taxon>unclassified sequences</taxon>
        <taxon>metagenomes</taxon>
        <taxon>ecological metagenomes</taxon>
    </lineage>
</organism>
<proteinExistence type="inferred from homology"/>
<dbReference type="InterPro" id="IPR027271">
    <property type="entry name" value="Acetolactate_synth/TF_NikR_C"/>
</dbReference>
<dbReference type="NCBIfam" id="TIGR00119">
    <property type="entry name" value="acolac_sm"/>
    <property type="match status" value="1"/>
</dbReference>
<dbReference type="GO" id="GO:0003984">
    <property type="term" value="F:acetolactate synthase activity"/>
    <property type="evidence" value="ECO:0007669"/>
    <property type="project" value="TreeGrafter"/>
</dbReference>
<dbReference type="Gene3D" id="3.30.70.260">
    <property type="match status" value="1"/>
</dbReference>
<dbReference type="InterPro" id="IPR045865">
    <property type="entry name" value="ACT-like_dom_sf"/>
</dbReference>
<dbReference type="UniPathway" id="UPA00047">
    <property type="reaction ID" value="UER00055"/>
</dbReference>
<dbReference type="CDD" id="cd04878">
    <property type="entry name" value="ACT_AHAS"/>
    <property type="match status" value="1"/>
</dbReference>
<dbReference type="Gene3D" id="3.30.70.1150">
    <property type="entry name" value="ACT-like. Chain A, domain 2"/>
    <property type="match status" value="1"/>
</dbReference>
<dbReference type="GO" id="GO:0009099">
    <property type="term" value="P:L-valine biosynthetic process"/>
    <property type="evidence" value="ECO:0007669"/>
    <property type="project" value="UniProtKB-UniPathway"/>
</dbReference>
<protein>
    <recommendedName>
        <fullName evidence="6">ACT domain-containing protein</fullName>
    </recommendedName>
</protein>
<dbReference type="InterPro" id="IPR054480">
    <property type="entry name" value="AHAS_small-like_ACT"/>
</dbReference>
<gene>
    <name evidence="7" type="ORF">METZ01_LOCUS12232</name>
</gene>
<dbReference type="NCBIfam" id="NF008864">
    <property type="entry name" value="PRK11895.1"/>
    <property type="match status" value="1"/>
</dbReference>
<dbReference type="GO" id="GO:0005829">
    <property type="term" value="C:cytosol"/>
    <property type="evidence" value="ECO:0007669"/>
    <property type="project" value="TreeGrafter"/>
</dbReference>
<dbReference type="InterPro" id="IPR002912">
    <property type="entry name" value="ACT_dom"/>
</dbReference>
<dbReference type="PANTHER" id="PTHR30239:SF0">
    <property type="entry name" value="ACETOLACTATE SYNTHASE SMALL SUBUNIT 1, CHLOROPLASTIC"/>
    <property type="match status" value="1"/>
</dbReference>
<comment type="pathway">
    <text evidence="1">Amino-acid biosynthesis; L-isoleucine biosynthesis; L-isoleucine from 2-oxobutanoate: step 1/4.</text>
</comment>
<dbReference type="EMBL" id="UINC01000675">
    <property type="protein sequence ID" value="SUZ59378.1"/>
    <property type="molecule type" value="Genomic_DNA"/>
</dbReference>
<comment type="similarity">
    <text evidence="3">Belongs to the acetolactate synthase small subunit family.</text>
</comment>
<sequence>MIKIKKEETESHTISILVDNEAGALARVIGLFSGRGYNIESLSVAEIDQDKHKSRITIVTNGSMITINKIKSQLERLVPVHSVNDLTSEGPSIEREMALIKVVCSKNDREEVIRLSEVYRAKTVDTTQDSFIFELTGNIEKINSFVDLLRPLGLEDISRTGLAAVTRGSK</sequence>
<evidence type="ECO:0000256" key="4">
    <source>
        <dbReference type="ARBA" id="ARBA00022605"/>
    </source>
</evidence>
<dbReference type="Pfam" id="PF22629">
    <property type="entry name" value="ACT_AHAS_ss"/>
    <property type="match status" value="1"/>
</dbReference>
<name>A0A381NZS3_9ZZZZ</name>
<comment type="pathway">
    <text evidence="2">Amino-acid biosynthesis; L-valine biosynthesis; L-valine from pyruvate: step 1/4.</text>
</comment>
<evidence type="ECO:0000256" key="1">
    <source>
        <dbReference type="ARBA" id="ARBA00004974"/>
    </source>
</evidence>
<accession>A0A381NZS3</accession>
<dbReference type="PANTHER" id="PTHR30239">
    <property type="entry name" value="ACETOLACTATE SYNTHASE SMALL SUBUNIT"/>
    <property type="match status" value="1"/>
</dbReference>
<evidence type="ECO:0000256" key="3">
    <source>
        <dbReference type="ARBA" id="ARBA00006341"/>
    </source>
</evidence>
<evidence type="ECO:0000256" key="5">
    <source>
        <dbReference type="ARBA" id="ARBA00023304"/>
    </source>
</evidence>
<reference evidence="7" key="1">
    <citation type="submission" date="2018-05" db="EMBL/GenBank/DDBJ databases">
        <authorList>
            <person name="Lanie J.A."/>
            <person name="Ng W.-L."/>
            <person name="Kazmierczak K.M."/>
            <person name="Andrzejewski T.M."/>
            <person name="Davidsen T.M."/>
            <person name="Wayne K.J."/>
            <person name="Tettelin H."/>
            <person name="Glass J.I."/>
            <person name="Rusch D."/>
            <person name="Podicherti R."/>
            <person name="Tsui H.-C.T."/>
            <person name="Winkler M.E."/>
        </authorList>
    </citation>
    <scope>NUCLEOTIDE SEQUENCE</scope>
</reference>
<dbReference type="UniPathway" id="UPA00049">
    <property type="reaction ID" value="UER00059"/>
</dbReference>
<dbReference type="FunFam" id="3.30.70.260:FF:000001">
    <property type="entry name" value="Acetolactate synthase, small subunit"/>
    <property type="match status" value="1"/>
</dbReference>
<dbReference type="GO" id="GO:0009097">
    <property type="term" value="P:isoleucine biosynthetic process"/>
    <property type="evidence" value="ECO:0007669"/>
    <property type="project" value="UniProtKB-UniPathway"/>
</dbReference>
<dbReference type="AlphaFoldDB" id="A0A381NZS3"/>
<evidence type="ECO:0000256" key="2">
    <source>
        <dbReference type="ARBA" id="ARBA00005025"/>
    </source>
</evidence>
<dbReference type="InterPro" id="IPR019455">
    <property type="entry name" value="Acetolactate_synth_ssu_C"/>
</dbReference>
<keyword evidence="4" id="KW-0028">Amino-acid biosynthesis</keyword>
<evidence type="ECO:0000313" key="7">
    <source>
        <dbReference type="EMBL" id="SUZ59378.1"/>
    </source>
</evidence>
<dbReference type="InterPro" id="IPR004789">
    <property type="entry name" value="Acetalactate_synth_ssu"/>
</dbReference>